<name>A0AAX6MJZ7_9PEZI</name>
<accession>A0AAX6MJZ7</accession>
<proteinExistence type="predicted"/>
<dbReference type="Gene3D" id="3.40.50.720">
    <property type="entry name" value="NAD(P)-binding Rossmann-like Domain"/>
    <property type="match status" value="1"/>
</dbReference>
<dbReference type="EMBL" id="JBANMG010000005">
    <property type="protein sequence ID" value="KAK6952990.1"/>
    <property type="molecule type" value="Genomic_DNA"/>
</dbReference>
<dbReference type="AlphaFoldDB" id="A0AAX6MJZ7"/>
<keyword evidence="2" id="KW-1185">Reference proteome</keyword>
<comment type="caution">
    <text evidence="1">The sequence shown here is derived from an EMBL/GenBank/DDBJ whole genome shotgun (WGS) entry which is preliminary data.</text>
</comment>
<organism evidence="1 2">
    <name type="scientific">Daldinia eschscholtzii</name>
    <dbReference type="NCBI Taxonomy" id="292717"/>
    <lineage>
        <taxon>Eukaryota</taxon>
        <taxon>Fungi</taxon>
        <taxon>Dikarya</taxon>
        <taxon>Ascomycota</taxon>
        <taxon>Pezizomycotina</taxon>
        <taxon>Sordariomycetes</taxon>
        <taxon>Xylariomycetidae</taxon>
        <taxon>Xylariales</taxon>
        <taxon>Hypoxylaceae</taxon>
        <taxon>Daldinia</taxon>
    </lineage>
</organism>
<evidence type="ECO:0000313" key="2">
    <source>
        <dbReference type="Proteomes" id="UP001369815"/>
    </source>
</evidence>
<reference evidence="1 2" key="1">
    <citation type="journal article" date="2024" name="Front Chem Biol">
        <title>Unveiling the potential of Daldinia eschscholtzii MFLUCC 19-0629 through bioactivity and bioinformatics studies for enhanced sustainable agriculture production.</title>
        <authorList>
            <person name="Brooks S."/>
            <person name="Weaver J.A."/>
            <person name="Klomchit A."/>
            <person name="Alharthi S.A."/>
            <person name="Onlamun T."/>
            <person name="Nurani R."/>
            <person name="Vong T.K."/>
            <person name="Alberti F."/>
            <person name="Greco C."/>
        </authorList>
    </citation>
    <scope>NUCLEOTIDE SEQUENCE [LARGE SCALE GENOMIC DNA]</scope>
    <source>
        <strain evidence="1">MFLUCC 19-0629</strain>
    </source>
</reference>
<protein>
    <submittedName>
        <fullName evidence="1">Uncharacterized protein</fullName>
    </submittedName>
</protein>
<evidence type="ECO:0000313" key="1">
    <source>
        <dbReference type="EMBL" id="KAK6952990.1"/>
    </source>
</evidence>
<gene>
    <name evidence="1" type="ORF">Daesc_005287</name>
</gene>
<sequence length="140" mass="16068">MTPWLSALIRTAKATKCIPEHVTAIDWVPVDIAANMMRDFITRPVQQEAQVYHICHPNPQRWGLLVDILRELLAVADTTPLREWTRKLRQITDPSPEDIAQMPALTIFGLPRGTWGWDGICKIRHSPSYKVFSGQYTHPR</sequence>
<dbReference type="Proteomes" id="UP001369815">
    <property type="component" value="Unassembled WGS sequence"/>
</dbReference>